<dbReference type="Proteomes" id="UP000076858">
    <property type="component" value="Unassembled WGS sequence"/>
</dbReference>
<dbReference type="OrthoDB" id="6385851at2759"/>
<keyword evidence="2" id="KW-1185">Reference proteome</keyword>
<evidence type="ECO:0000313" key="2">
    <source>
        <dbReference type="Proteomes" id="UP000076858"/>
    </source>
</evidence>
<name>A0A164EWJ0_9CRUS</name>
<reference evidence="1 2" key="1">
    <citation type="submission" date="2016-03" db="EMBL/GenBank/DDBJ databases">
        <title>EvidentialGene: Evidence-directed Construction of Genes on Genomes.</title>
        <authorList>
            <person name="Gilbert D.G."/>
            <person name="Choi J.-H."/>
            <person name="Mockaitis K."/>
            <person name="Colbourne J."/>
            <person name="Pfrender M."/>
        </authorList>
    </citation>
    <scope>NUCLEOTIDE SEQUENCE [LARGE SCALE GENOMIC DNA]</scope>
    <source>
        <strain evidence="1 2">Xinb3</strain>
        <tissue evidence="1">Complete organism</tissue>
    </source>
</reference>
<sequence>VFDARRERLDVAIGQIQGSAFYLANGSGFVCGSLESPAAKIRKLDSTTKCGGSECLLPELVQSSSVRFSALCLDSAVPGQDQERESRSGVNLPFMVFAALVAAAVGNGNRHSACLPVSSSATALERFTPTSASAVGQVPLVRLDVIWRRFQERGFSPQVIELLLASSRFSTANAY</sequence>
<proteinExistence type="predicted"/>
<feature type="non-terminal residue" evidence="1">
    <location>
        <position position="1"/>
    </location>
</feature>
<feature type="non-terminal residue" evidence="1">
    <location>
        <position position="175"/>
    </location>
</feature>
<dbReference type="EMBL" id="LRGB01022277">
    <property type="protein sequence ID" value="KZR97208.1"/>
    <property type="molecule type" value="Genomic_DNA"/>
</dbReference>
<dbReference type="AlphaFoldDB" id="A0A164EWJ0"/>
<comment type="caution">
    <text evidence="1">The sequence shown here is derived from an EMBL/GenBank/DDBJ whole genome shotgun (WGS) entry which is preliminary data.</text>
</comment>
<gene>
    <name evidence="1" type="ORF">APZ42_008047</name>
</gene>
<accession>A0A164EWJ0</accession>
<protein>
    <submittedName>
        <fullName evidence="1">Uncharacterized protein</fullName>
    </submittedName>
</protein>
<organism evidence="1 2">
    <name type="scientific">Daphnia magna</name>
    <dbReference type="NCBI Taxonomy" id="35525"/>
    <lineage>
        <taxon>Eukaryota</taxon>
        <taxon>Metazoa</taxon>
        <taxon>Ecdysozoa</taxon>
        <taxon>Arthropoda</taxon>
        <taxon>Crustacea</taxon>
        <taxon>Branchiopoda</taxon>
        <taxon>Diplostraca</taxon>
        <taxon>Cladocera</taxon>
        <taxon>Anomopoda</taxon>
        <taxon>Daphniidae</taxon>
        <taxon>Daphnia</taxon>
    </lineage>
</organism>
<evidence type="ECO:0000313" key="1">
    <source>
        <dbReference type="EMBL" id="KZR97208.1"/>
    </source>
</evidence>